<name>X1TQD5_9ZZZZ</name>
<feature type="non-terminal residue" evidence="1">
    <location>
        <position position="1"/>
    </location>
</feature>
<dbReference type="EMBL" id="BARW01029261">
    <property type="protein sequence ID" value="GAJ07533.1"/>
    <property type="molecule type" value="Genomic_DNA"/>
</dbReference>
<comment type="caution">
    <text evidence="1">The sequence shown here is derived from an EMBL/GenBank/DDBJ whole genome shotgun (WGS) entry which is preliminary data.</text>
</comment>
<reference evidence="1" key="1">
    <citation type="journal article" date="2014" name="Front. Microbiol.">
        <title>High frequency of phylogenetically diverse reductive dehalogenase-homologous genes in deep subseafloor sedimentary metagenomes.</title>
        <authorList>
            <person name="Kawai M."/>
            <person name="Futagami T."/>
            <person name="Toyoda A."/>
            <person name="Takaki Y."/>
            <person name="Nishi S."/>
            <person name="Hori S."/>
            <person name="Arai W."/>
            <person name="Tsubouchi T."/>
            <person name="Morono Y."/>
            <person name="Uchiyama I."/>
            <person name="Ito T."/>
            <person name="Fujiyama A."/>
            <person name="Inagaki F."/>
            <person name="Takami H."/>
        </authorList>
    </citation>
    <scope>NUCLEOTIDE SEQUENCE</scope>
    <source>
        <strain evidence="1">Expedition CK06-06</strain>
    </source>
</reference>
<sequence>LMIEFLQLFGSFVNLDSTFNLDHAKSLCQVPSVCQRRIEAKNRCASQFIKPSFSD</sequence>
<dbReference type="AlphaFoldDB" id="X1TQD5"/>
<protein>
    <submittedName>
        <fullName evidence="1">Uncharacterized protein</fullName>
    </submittedName>
</protein>
<proteinExistence type="predicted"/>
<organism evidence="1">
    <name type="scientific">marine sediment metagenome</name>
    <dbReference type="NCBI Taxonomy" id="412755"/>
    <lineage>
        <taxon>unclassified sequences</taxon>
        <taxon>metagenomes</taxon>
        <taxon>ecological metagenomes</taxon>
    </lineage>
</organism>
<gene>
    <name evidence="1" type="ORF">S12H4_47062</name>
</gene>
<evidence type="ECO:0000313" key="1">
    <source>
        <dbReference type="EMBL" id="GAJ07533.1"/>
    </source>
</evidence>
<accession>X1TQD5</accession>